<evidence type="ECO:0000313" key="9">
    <source>
        <dbReference type="Proteomes" id="UP001595755"/>
    </source>
</evidence>
<dbReference type="InterPro" id="IPR023827">
    <property type="entry name" value="Peptidase_S8_Asp-AS"/>
</dbReference>
<dbReference type="InterPro" id="IPR015500">
    <property type="entry name" value="Peptidase_S8_subtilisin-rel"/>
</dbReference>
<dbReference type="Pfam" id="PF00082">
    <property type="entry name" value="Peptidase_S8"/>
    <property type="match status" value="1"/>
</dbReference>
<keyword evidence="4 6" id="KW-0378">Hydrolase</keyword>
<proteinExistence type="inferred from homology"/>
<dbReference type="InterPro" id="IPR050131">
    <property type="entry name" value="Peptidase_S8_subtilisin-like"/>
</dbReference>
<dbReference type="PROSITE" id="PS00136">
    <property type="entry name" value="SUBTILASE_ASP"/>
    <property type="match status" value="1"/>
</dbReference>
<dbReference type="PRINTS" id="PR00723">
    <property type="entry name" value="SUBTILISIN"/>
</dbReference>
<evidence type="ECO:0000313" key="8">
    <source>
        <dbReference type="EMBL" id="MFC4306886.1"/>
    </source>
</evidence>
<reference evidence="9" key="1">
    <citation type="journal article" date="2019" name="Int. J. Syst. Evol. Microbiol.">
        <title>The Global Catalogue of Microorganisms (GCM) 10K type strain sequencing project: providing services to taxonomists for standard genome sequencing and annotation.</title>
        <authorList>
            <consortium name="The Broad Institute Genomics Platform"/>
            <consortium name="The Broad Institute Genome Sequencing Center for Infectious Disease"/>
            <person name="Wu L."/>
            <person name="Ma J."/>
        </authorList>
    </citation>
    <scope>NUCLEOTIDE SEQUENCE [LARGE SCALE GENOMIC DNA]</scope>
    <source>
        <strain evidence="9">CGMCC 4.1641</strain>
    </source>
</reference>
<dbReference type="Proteomes" id="UP001595755">
    <property type="component" value="Unassembled WGS sequence"/>
</dbReference>
<protein>
    <submittedName>
        <fullName evidence="8">S8 family serine peptidase</fullName>
    </submittedName>
</protein>
<dbReference type="PROSITE" id="PS00137">
    <property type="entry name" value="SUBTILASE_HIS"/>
    <property type="match status" value="1"/>
</dbReference>
<keyword evidence="9" id="KW-1185">Reference proteome</keyword>
<evidence type="ECO:0000256" key="4">
    <source>
        <dbReference type="ARBA" id="ARBA00022801"/>
    </source>
</evidence>
<organism evidence="8 9">
    <name type="scientific">Cohnella boryungensis</name>
    <dbReference type="NCBI Taxonomy" id="768479"/>
    <lineage>
        <taxon>Bacteria</taxon>
        <taxon>Bacillati</taxon>
        <taxon>Bacillota</taxon>
        <taxon>Bacilli</taxon>
        <taxon>Bacillales</taxon>
        <taxon>Paenibacillaceae</taxon>
        <taxon>Cohnella</taxon>
    </lineage>
</organism>
<evidence type="ECO:0000256" key="6">
    <source>
        <dbReference type="PROSITE-ProRule" id="PRU01240"/>
    </source>
</evidence>
<evidence type="ECO:0000256" key="5">
    <source>
        <dbReference type="ARBA" id="ARBA00022825"/>
    </source>
</evidence>
<comment type="similarity">
    <text evidence="1 6">Belongs to the peptidase S8 family.</text>
</comment>
<dbReference type="PROSITE" id="PS51892">
    <property type="entry name" value="SUBTILASE"/>
    <property type="match status" value="1"/>
</dbReference>
<feature type="active site" description="Charge relay system" evidence="6">
    <location>
        <position position="131"/>
    </location>
</feature>
<evidence type="ECO:0000256" key="1">
    <source>
        <dbReference type="ARBA" id="ARBA00011073"/>
    </source>
</evidence>
<evidence type="ECO:0000259" key="7">
    <source>
        <dbReference type="Pfam" id="PF00082"/>
    </source>
</evidence>
<feature type="domain" description="Peptidase S8/S53" evidence="7">
    <location>
        <begin position="124"/>
        <end position="356"/>
    </location>
</feature>
<dbReference type="EMBL" id="JBHSED010000068">
    <property type="protein sequence ID" value="MFC4306886.1"/>
    <property type="molecule type" value="Genomic_DNA"/>
</dbReference>
<dbReference type="PANTHER" id="PTHR43806:SF11">
    <property type="entry name" value="CEREVISIN-RELATED"/>
    <property type="match status" value="1"/>
</dbReference>
<feature type="active site" description="Charge relay system" evidence="6">
    <location>
        <position position="164"/>
    </location>
</feature>
<gene>
    <name evidence="8" type="ORF">ACFO1S_26040</name>
</gene>
<dbReference type="RefSeq" id="WP_378127842.1">
    <property type="nucleotide sequence ID" value="NZ_JBHSED010000068.1"/>
</dbReference>
<evidence type="ECO:0000256" key="3">
    <source>
        <dbReference type="ARBA" id="ARBA00022723"/>
    </source>
</evidence>
<name>A0ABV8SH24_9BACL</name>
<dbReference type="InterPro" id="IPR022398">
    <property type="entry name" value="Peptidase_S8_His-AS"/>
</dbReference>
<keyword evidence="5 6" id="KW-0720">Serine protease</keyword>
<evidence type="ECO:0000256" key="2">
    <source>
        <dbReference type="ARBA" id="ARBA00022670"/>
    </source>
</evidence>
<dbReference type="PANTHER" id="PTHR43806">
    <property type="entry name" value="PEPTIDASE S8"/>
    <property type="match status" value="1"/>
</dbReference>
<keyword evidence="3" id="KW-0479">Metal-binding</keyword>
<comment type="caution">
    <text evidence="8">The sequence shown here is derived from an EMBL/GenBank/DDBJ whole genome shotgun (WGS) entry which is preliminary data.</text>
</comment>
<feature type="active site" description="Charge relay system" evidence="6">
    <location>
        <position position="318"/>
    </location>
</feature>
<sequence length="378" mass="41085">MDEHEVVEDVHGFNGLPTAQKRRSILRFLDRRDYSRFLKDLQSRRLRGAEALDVRSLGLIQSISCPADRICLPPALQGRVVWEEDVPVAIHALPKGAIVKEKGIPWGVRHIQASRAWSKTTGFGVRIGVIDTGVDYMHPDLRHSLERGINLLNRMAPPQDDNGHGTHIAGTIAAANELQGMIGVAPRSTIYPVKAFDHNGTAYVSDIILGIEWCVRNQIHIVNMSFGMKTKSRALLSAVNSAFRSGVLIVASSGNDGRTGEIDYPAGFSNTVAVGASTRAGRIAKFTNRSGLIDIYAPGDRIMSSWLRGKHREMSGTSMATSHVTGATALLLALKPHLSPAQLKSVLKSSTSPLRTSKAPRSAGELNVVRMIKLAEQL</sequence>
<dbReference type="CDD" id="cd07477">
    <property type="entry name" value="Peptidases_S8_Subtilisin_subset"/>
    <property type="match status" value="1"/>
</dbReference>
<keyword evidence="2 6" id="KW-0645">Protease</keyword>
<dbReference type="InterPro" id="IPR036852">
    <property type="entry name" value="Peptidase_S8/S53_dom_sf"/>
</dbReference>
<dbReference type="InterPro" id="IPR000209">
    <property type="entry name" value="Peptidase_S8/S53_dom"/>
</dbReference>
<dbReference type="Gene3D" id="3.40.50.200">
    <property type="entry name" value="Peptidase S8/S53 domain"/>
    <property type="match status" value="1"/>
</dbReference>
<dbReference type="SUPFAM" id="SSF52743">
    <property type="entry name" value="Subtilisin-like"/>
    <property type="match status" value="1"/>
</dbReference>
<accession>A0ABV8SH24</accession>
<dbReference type="InterPro" id="IPR034202">
    <property type="entry name" value="Subtilisin_Carlsberg-like"/>
</dbReference>